<dbReference type="Gene3D" id="1.10.1410.10">
    <property type="match status" value="1"/>
</dbReference>
<dbReference type="SUPFAM" id="SSF81301">
    <property type="entry name" value="Nucleotidyltransferase"/>
    <property type="match status" value="1"/>
</dbReference>
<dbReference type="GO" id="GO:0031123">
    <property type="term" value="P:RNA 3'-end processing"/>
    <property type="evidence" value="ECO:0007669"/>
    <property type="project" value="TreeGrafter"/>
</dbReference>
<evidence type="ECO:0000259" key="1">
    <source>
        <dbReference type="Pfam" id="PF22600"/>
    </source>
</evidence>
<dbReference type="Gene3D" id="3.30.460.10">
    <property type="entry name" value="Beta Polymerase, domain 2"/>
    <property type="match status" value="1"/>
</dbReference>
<organism evidence="2 3">
    <name type="scientific">Pyrus ussuriensis x Pyrus communis</name>
    <dbReference type="NCBI Taxonomy" id="2448454"/>
    <lineage>
        <taxon>Eukaryota</taxon>
        <taxon>Viridiplantae</taxon>
        <taxon>Streptophyta</taxon>
        <taxon>Embryophyta</taxon>
        <taxon>Tracheophyta</taxon>
        <taxon>Spermatophyta</taxon>
        <taxon>Magnoliopsida</taxon>
        <taxon>eudicotyledons</taxon>
        <taxon>Gunneridae</taxon>
        <taxon>Pentapetalae</taxon>
        <taxon>rosids</taxon>
        <taxon>fabids</taxon>
        <taxon>Rosales</taxon>
        <taxon>Rosaceae</taxon>
        <taxon>Amygdaloideae</taxon>
        <taxon>Maleae</taxon>
        <taxon>Pyrus</taxon>
    </lineage>
</organism>
<dbReference type="Proteomes" id="UP000327157">
    <property type="component" value="Chromosome 1"/>
</dbReference>
<sequence>MASTQKELRNEAKQLEFLELEKYRITPVCISKLDNLLHDLYAIRRPKSIDYHIRRDVIRIFNAISKELYGNSDNSPVVEVFGSFVMDMFSVGSDLVLSVNFGNISRKFPREMKIRTLRKFDKKFYSLQRGGHVVGVQTIMSARVPIIKFIHFENRDGIQKSQILHIVCGIDERFQKLNRTLSSLSIIQLVAFHLRTRDPPIIPPLSTLFEDGTDPVIVVKRVKNYLELEESNKESLADLFVTLLVMMASVENLWQKGLCASLYEGCWTSILWDTQYNAISVEDFADRSQNVARAVGREQFKEIYGCIHSSLSHLLAFCNDQTQGHKLLDLLFSADLVTIPRHIDTESNEEIEANISLPLNGHLTKRRRVK</sequence>
<reference evidence="2 3" key="3">
    <citation type="submission" date="2019-11" db="EMBL/GenBank/DDBJ databases">
        <title>A de novo genome assembly of a pear dwarfing rootstock.</title>
        <authorList>
            <person name="Wang F."/>
            <person name="Wang J."/>
            <person name="Li S."/>
            <person name="Zhang Y."/>
            <person name="Fang M."/>
            <person name="Ma L."/>
            <person name="Zhao Y."/>
            <person name="Jiang S."/>
        </authorList>
    </citation>
    <scope>NUCLEOTIDE SEQUENCE [LARGE SCALE GENOMIC DNA]</scope>
    <source>
        <strain evidence="2">S2</strain>
        <tissue evidence="2">Leaf</tissue>
    </source>
</reference>
<evidence type="ECO:0000313" key="3">
    <source>
        <dbReference type="Proteomes" id="UP000327157"/>
    </source>
</evidence>
<dbReference type="PANTHER" id="PTHR12271">
    <property type="entry name" value="POLY A POLYMERASE CID PAP -RELATED"/>
    <property type="match status" value="1"/>
</dbReference>
<dbReference type="OrthoDB" id="2274644at2759"/>
<dbReference type="AlphaFoldDB" id="A0A5N5F4V3"/>
<dbReference type="InterPro" id="IPR054708">
    <property type="entry name" value="MTPAP-like_central"/>
</dbReference>
<accession>A0A5N5F4V3</accession>
<dbReference type="SUPFAM" id="SSF81631">
    <property type="entry name" value="PAP/OAS1 substrate-binding domain"/>
    <property type="match status" value="1"/>
</dbReference>
<dbReference type="GO" id="GO:0016779">
    <property type="term" value="F:nucleotidyltransferase activity"/>
    <property type="evidence" value="ECO:0007669"/>
    <property type="project" value="TreeGrafter"/>
</dbReference>
<dbReference type="InterPro" id="IPR043519">
    <property type="entry name" value="NT_sf"/>
</dbReference>
<name>A0A5N5F4V3_9ROSA</name>
<protein>
    <submittedName>
        <fullName evidence="2">Poly(A) RNA polymerase GLD2-like</fullName>
    </submittedName>
</protein>
<feature type="domain" description="Poly(A) RNA polymerase mitochondrial-like central palm" evidence="1">
    <location>
        <begin position="33"/>
        <end position="152"/>
    </location>
</feature>
<proteinExistence type="predicted"/>
<comment type="caution">
    <text evidence="2">The sequence shown here is derived from an EMBL/GenBank/DDBJ whole genome shotgun (WGS) entry which is preliminary data.</text>
</comment>
<evidence type="ECO:0000313" key="2">
    <source>
        <dbReference type="EMBL" id="KAB2597141.1"/>
    </source>
</evidence>
<reference evidence="2 3" key="1">
    <citation type="submission" date="2019-09" db="EMBL/GenBank/DDBJ databases">
        <authorList>
            <person name="Ou C."/>
        </authorList>
    </citation>
    <scope>NUCLEOTIDE SEQUENCE [LARGE SCALE GENOMIC DNA]</scope>
    <source>
        <strain evidence="2">S2</strain>
        <tissue evidence="2">Leaf</tissue>
    </source>
</reference>
<dbReference type="Pfam" id="PF22600">
    <property type="entry name" value="MTPAP-like_central"/>
    <property type="match status" value="1"/>
</dbReference>
<dbReference type="PANTHER" id="PTHR12271:SF134">
    <property type="entry name" value="NUCLEOTIDYLTRANSFERASE FAMILY PROTEIN"/>
    <property type="match status" value="1"/>
</dbReference>
<reference evidence="3" key="2">
    <citation type="submission" date="2019-10" db="EMBL/GenBank/DDBJ databases">
        <title>A de novo genome assembly of a pear dwarfing rootstock.</title>
        <authorList>
            <person name="Wang F."/>
            <person name="Wang J."/>
            <person name="Li S."/>
            <person name="Zhang Y."/>
            <person name="Fang M."/>
            <person name="Ma L."/>
            <person name="Zhao Y."/>
            <person name="Jiang S."/>
        </authorList>
    </citation>
    <scope>NUCLEOTIDE SEQUENCE [LARGE SCALE GENOMIC DNA]</scope>
</reference>
<dbReference type="CDD" id="cd05402">
    <property type="entry name" value="NT_PAP_TUTase"/>
    <property type="match status" value="1"/>
</dbReference>
<keyword evidence="3" id="KW-1185">Reference proteome</keyword>
<dbReference type="EMBL" id="SMOL01000768">
    <property type="protein sequence ID" value="KAB2597141.1"/>
    <property type="molecule type" value="Genomic_DNA"/>
</dbReference>
<gene>
    <name evidence="2" type="ORF">D8674_000061</name>
</gene>